<organism evidence="1 2">
    <name type="scientific">Vanilla planifolia</name>
    <name type="common">Vanilla</name>
    <dbReference type="NCBI Taxonomy" id="51239"/>
    <lineage>
        <taxon>Eukaryota</taxon>
        <taxon>Viridiplantae</taxon>
        <taxon>Streptophyta</taxon>
        <taxon>Embryophyta</taxon>
        <taxon>Tracheophyta</taxon>
        <taxon>Spermatophyta</taxon>
        <taxon>Magnoliopsida</taxon>
        <taxon>Liliopsida</taxon>
        <taxon>Asparagales</taxon>
        <taxon>Orchidaceae</taxon>
        <taxon>Vanilloideae</taxon>
        <taxon>Vanilleae</taxon>
        <taxon>Vanilla</taxon>
    </lineage>
</organism>
<evidence type="ECO:0000313" key="1">
    <source>
        <dbReference type="EMBL" id="KAG0474415.1"/>
    </source>
</evidence>
<evidence type="ECO:0000313" key="2">
    <source>
        <dbReference type="Proteomes" id="UP000639772"/>
    </source>
</evidence>
<dbReference type="AlphaFoldDB" id="A0A835UVW6"/>
<name>A0A835UVW6_VANPL</name>
<accession>A0A835UVW6</accession>
<proteinExistence type="predicted"/>
<reference evidence="1 2" key="1">
    <citation type="journal article" date="2020" name="Nat. Food">
        <title>A phased Vanilla planifolia genome enables genetic improvement of flavour and production.</title>
        <authorList>
            <person name="Hasing T."/>
            <person name="Tang H."/>
            <person name="Brym M."/>
            <person name="Khazi F."/>
            <person name="Huang T."/>
            <person name="Chambers A.H."/>
        </authorList>
    </citation>
    <scope>NUCLEOTIDE SEQUENCE [LARGE SCALE GENOMIC DNA]</scope>
    <source>
        <tissue evidence="1">Leaf</tissue>
    </source>
</reference>
<protein>
    <submittedName>
        <fullName evidence="1">Uncharacterized protein</fullName>
    </submittedName>
</protein>
<dbReference type="EMBL" id="JADCNM010000007">
    <property type="protein sequence ID" value="KAG0474415.1"/>
    <property type="molecule type" value="Genomic_DNA"/>
</dbReference>
<dbReference type="Proteomes" id="UP000639772">
    <property type="component" value="Chromosome 7"/>
</dbReference>
<comment type="caution">
    <text evidence="1">The sequence shown here is derived from an EMBL/GenBank/DDBJ whole genome shotgun (WGS) entry which is preliminary data.</text>
</comment>
<sequence length="110" mass="13287">MLFQVQKSCCIQFYSSTAQQTFCFMQSVWLQHKCIILHLKIADYKRVQHTKIRLVNRKLRFWRTLYQLQQLIMNDVVCNGCTYRLACSISRRFHVIFAKLELEMHHDTTL</sequence>
<gene>
    <name evidence="1" type="ORF">HPP92_014101</name>
</gene>